<dbReference type="InterPro" id="IPR037118">
    <property type="entry name" value="Val-tRNA_synth_C_sf"/>
</dbReference>
<comment type="caution">
    <text evidence="8">The sequence shown here is derived from an EMBL/GenBank/DDBJ whole genome shotgun (WGS) entry which is preliminary data.</text>
</comment>
<comment type="catalytic activity">
    <reaction evidence="4">
        <text>ATP + H2O = ADP + phosphate + H(+)</text>
        <dbReference type="Rhea" id="RHEA:13065"/>
        <dbReference type="ChEBI" id="CHEBI:15377"/>
        <dbReference type="ChEBI" id="CHEBI:15378"/>
        <dbReference type="ChEBI" id="CHEBI:30616"/>
        <dbReference type="ChEBI" id="CHEBI:43474"/>
        <dbReference type="ChEBI" id="CHEBI:456216"/>
    </reaction>
</comment>
<dbReference type="Gene3D" id="3.40.50.300">
    <property type="entry name" value="P-loop containing nucleotide triphosphate hydrolases"/>
    <property type="match status" value="2"/>
</dbReference>
<evidence type="ECO:0000256" key="2">
    <source>
        <dbReference type="ARBA" id="ARBA00022741"/>
    </source>
</evidence>
<feature type="compositionally biased region" description="Basic and acidic residues" evidence="6">
    <location>
        <begin position="563"/>
        <end position="575"/>
    </location>
</feature>
<reference evidence="8 9" key="1">
    <citation type="submission" date="2020-07" db="EMBL/GenBank/DDBJ databases">
        <authorList>
            <person name="Feng X."/>
        </authorList>
    </citation>
    <scope>NUCLEOTIDE SEQUENCE [LARGE SCALE GENOMIC DNA]</scope>
    <source>
        <strain evidence="8 9">JCM14086</strain>
    </source>
</reference>
<evidence type="ECO:0000313" key="8">
    <source>
        <dbReference type="EMBL" id="MBC2602465.1"/>
    </source>
</evidence>
<dbReference type="InterPro" id="IPR051309">
    <property type="entry name" value="ABCF_ATPase"/>
</dbReference>
<dbReference type="FunFam" id="3.40.50.300:FF:000011">
    <property type="entry name" value="Putative ABC transporter ATP-binding component"/>
    <property type="match status" value="1"/>
</dbReference>
<dbReference type="GO" id="GO:0003677">
    <property type="term" value="F:DNA binding"/>
    <property type="evidence" value="ECO:0007669"/>
    <property type="project" value="InterPro"/>
</dbReference>
<dbReference type="PROSITE" id="PS50893">
    <property type="entry name" value="ABC_TRANSPORTER_2"/>
    <property type="match status" value="2"/>
</dbReference>
<proteinExistence type="inferred from homology"/>
<dbReference type="InterPro" id="IPR003439">
    <property type="entry name" value="ABC_transporter-like_ATP-bd"/>
</dbReference>
<dbReference type="SMART" id="SM00382">
    <property type="entry name" value="AAA"/>
    <property type="match status" value="2"/>
</dbReference>
<evidence type="ECO:0000256" key="3">
    <source>
        <dbReference type="ARBA" id="ARBA00022840"/>
    </source>
</evidence>
<dbReference type="Pfam" id="PF12848">
    <property type="entry name" value="ABC_tran_Xtn"/>
    <property type="match status" value="1"/>
</dbReference>
<dbReference type="InterPro" id="IPR027417">
    <property type="entry name" value="P-loop_NTPase"/>
</dbReference>
<dbReference type="CDD" id="cd03221">
    <property type="entry name" value="ABCF_EF-3"/>
    <property type="match status" value="2"/>
</dbReference>
<keyword evidence="1" id="KW-0677">Repeat</keyword>
<organism evidence="8 9">
    <name type="scientific">Puniceicoccus vermicola</name>
    <dbReference type="NCBI Taxonomy" id="388746"/>
    <lineage>
        <taxon>Bacteria</taxon>
        <taxon>Pseudomonadati</taxon>
        <taxon>Verrucomicrobiota</taxon>
        <taxon>Opitutia</taxon>
        <taxon>Puniceicoccales</taxon>
        <taxon>Puniceicoccaceae</taxon>
        <taxon>Puniceicoccus</taxon>
    </lineage>
</organism>
<evidence type="ECO:0000256" key="4">
    <source>
        <dbReference type="ARBA" id="ARBA00049360"/>
    </source>
</evidence>
<dbReference type="Pfam" id="PF00005">
    <property type="entry name" value="ABC_tran"/>
    <property type="match status" value="2"/>
</dbReference>
<feature type="region of interest" description="Disordered" evidence="6">
    <location>
        <begin position="528"/>
        <end position="575"/>
    </location>
</feature>
<dbReference type="Gene3D" id="1.10.287.380">
    <property type="entry name" value="Valyl-tRNA synthetase, C-terminal domain"/>
    <property type="match status" value="1"/>
</dbReference>
<evidence type="ECO:0000256" key="1">
    <source>
        <dbReference type="ARBA" id="ARBA00022737"/>
    </source>
</evidence>
<dbReference type="InterPro" id="IPR032524">
    <property type="entry name" value="ABC_tran_C"/>
</dbReference>
<dbReference type="FunFam" id="3.40.50.300:FF:000309">
    <property type="entry name" value="ABC transporter ATP-binding protein"/>
    <property type="match status" value="1"/>
</dbReference>
<dbReference type="InterPro" id="IPR032781">
    <property type="entry name" value="ABC_tran_Xtn"/>
</dbReference>
<dbReference type="GO" id="GO:0016887">
    <property type="term" value="F:ATP hydrolysis activity"/>
    <property type="evidence" value="ECO:0007669"/>
    <property type="project" value="InterPro"/>
</dbReference>
<name>A0A7X1E4E2_9BACT</name>
<dbReference type="EMBL" id="JACHVA010000092">
    <property type="protein sequence ID" value="MBC2602465.1"/>
    <property type="molecule type" value="Genomic_DNA"/>
</dbReference>
<dbReference type="SUPFAM" id="SSF52540">
    <property type="entry name" value="P-loop containing nucleoside triphosphate hydrolases"/>
    <property type="match status" value="2"/>
</dbReference>
<dbReference type="RefSeq" id="WP_185693148.1">
    <property type="nucleotide sequence ID" value="NZ_JACHVA010000092.1"/>
</dbReference>
<evidence type="ECO:0000313" key="9">
    <source>
        <dbReference type="Proteomes" id="UP000525652"/>
    </source>
</evidence>
<dbReference type="PANTHER" id="PTHR42855">
    <property type="entry name" value="ABC TRANSPORTER ATP-BINDING SUBUNIT"/>
    <property type="match status" value="1"/>
</dbReference>
<feature type="domain" description="ABC transporter" evidence="7">
    <location>
        <begin position="316"/>
        <end position="530"/>
    </location>
</feature>
<dbReference type="Proteomes" id="UP000525652">
    <property type="component" value="Unassembled WGS sequence"/>
</dbReference>
<dbReference type="InterPro" id="IPR017871">
    <property type="entry name" value="ABC_transporter-like_CS"/>
</dbReference>
<dbReference type="PROSITE" id="PS00211">
    <property type="entry name" value="ABC_TRANSPORTER_1"/>
    <property type="match status" value="1"/>
</dbReference>
<protein>
    <submittedName>
        <fullName evidence="8">ABC-F family ATP-binding cassette domain-containing protein</fullName>
    </submittedName>
</protein>
<dbReference type="PANTHER" id="PTHR42855:SF2">
    <property type="entry name" value="DRUG RESISTANCE ABC TRANSPORTER,ATP-BINDING PROTEIN"/>
    <property type="match status" value="1"/>
</dbReference>
<evidence type="ECO:0000256" key="6">
    <source>
        <dbReference type="SAM" id="MobiDB-lite"/>
    </source>
</evidence>
<comment type="similarity">
    <text evidence="5">Belongs to the ABC transporter superfamily. ABCF family. Uup subfamily.</text>
</comment>
<keyword evidence="3 8" id="KW-0067">ATP-binding</keyword>
<evidence type="ECO:0000256" key="5">
    <source>
        <dbReference type="ARBA" id="ARBA00061478"/>
    </source>
</evidence>
<keyword evidence="2" id="KW-0547">Nucleotide-binding</keyword>
<gene>
    <name evidence="8" type="ORF">H5P30_11815</name>
</gene>
<evidence type="ECO:0000259" key="7">
    <source>
        <dbReference type="PROSITE" id="PS50893"/>
    </source>
</evidence>
<dbReference type="Pfam" id="PF16326">
    <property type="entry name" value="ABC_tran_CTD"/>
    <property type="match status" value="1"/>
</dbReference>
<accession>A0A7X1E4E2</accession>
<dbReference type="GO" id="GO:0005524">
    <property type="term" value="F:ATP binding"/>
    <property type="evidence" value="ECO:0007669"/>
    <property type="project" value="UniProtKB-KW"/>
</dbReference>
<sequence>MLQISGLSKAFGPQTLFENVSLRLEQGERVALVGPNGAGKTTLFSMILGDAEPDEGIVELEKNARVGHLPQETAPVGDETVIEIAAGVTPEHADLRKKIGDFERAGEESDAYYEAVARYTEIGGFEIEPRAKRILAGLSFRENDLDQPARTLSGGWIMRAHLARLLTAEPELLMLDEPTNHLDLESLQWFQNHLKGYRGSLLLISHDRAFLNDVISGILEVRHHRIHSYKGNYDDYLEEAAARDAQQLAAHRSQERKIAQLERFVERFGAKATKAAQAKSKQKQIDRMERIEAPQSAEKTIHVKFPQPSPSGQKVITLEELHFAYDTKPIYQGIDLNVQKGERMVLVGPNGAGKSTLLKLLAGVLTPTQGERILGHNTKVGYFSQSRIEMLDPQRTVLEEVQSIRKPVGEAMARTVLGSFLFRGEAVFKKVSVLSGGEKSRLGLVKLLLDPPNLLLMDEPTTHLDMASIDALIHALQDYQGTLVFISHDVYFIRQMARTVLRVSSGKLTPFAGDYDYYLRKSGAEGERAGLTDSGEMQDFRPGADSYRKKSSEAPTDSNSGFKSKDQKRIEAEQRKARAKIRAEVERLEQKICKLEEEQSRLSHQLEDPLLYESDPGKVMELNREVVANNERLDALNEKWMEATERYEKG</sequence>
<keyword evidence="9" id="KW-1185">Reference proteome</keyword>
<dbReference type="InterPro" id="IPR003593">
    <property type="entry name" value="AAA+_ATPase"/>
</dbReference>
<feature type="domain" description="ABC transporter" evidence="7">
    <location>
        <begin position="2"/>
        <end position="248"/>
    </location>
</feature>
<feature type="compositionally biased region" description="Polar residues" evidence="6">
    <location>
        <begin position="553"/>
        <end position="562"/>
    </location>
</feature>
<dbReference type="AlphaFoldDB" id="A0A7X1E4E2"/>